<gene>
    <name evidence="6" type="ORF">H0A62_06050</name>
</gene>
<dbReference type="GO" id="GO:0003677">
    <property type="term" value="F:DNA binding"/>
    <property type="evidence" value="ECO:0007669"/>
    <property type="project" value="UniProtKB-KW"/>
</dbReference>
<dbReference type="PROSITE" id="PS51077">
    <property type="entry name" value="HTH_ICLR"/>
    <property type="match status" value="1"/>
</dbReference>
<evidence type="ECO:0000259" key="4">
    <source>
        <dbReference type="PROSITE" id="PS51077"/>
    </source>
</evidence>
<evidence type="ECO:0000313" key="7">
    <source>
        <dbReference type="Proteomes" id="UP000554144"/>
    </source>
</evidence>
<keyword evidence="1" id="KW-0805">Transcription regulation</keyword>
<organism evidence="6 7">
    <name type="scientific">Pollutimonas harenae</name>
    <dbReference type="NCBI Taxonomy" id="657015"/>
    <lineage>
        <taxon>Bacteria</taxon>
        <taxon>Pseudomonadati</taxon>
        <taxon>Pseudomonadota</taxon>
        <taxon>Betaproteobacteria</taxon>
        <taxon>Burkholderiales</taxon>
        <taxon>Alcaligenaceae</taxon>
        <taxon>Pollutimonas</taxon>
    </lineage>
</organism>
<dbReference type="SMART" id="SM00346">
    <property type="entry name" value="HTH_ICLR"/>
    <property type="match status" value="1"/>
</dbReference>
<evidence type="ECO:0000313" key="6">
    <source>
        <dbReference type="EMBL" id="NYT85160.1"/>
    </source>
</evidence>
<name>A0A853GZH0_9BURK</name>
<dbReference type="OrthoDB" id="5401369at2"/>
<dbReference type="PANTHER" id="PTHR30136">
    <property type="entry name" value="HELIX-TURN-HELIX TRANSCRIPTIONAL REGULATOR, ICLR FAMILY"/>
    <property type="match status" value="1"/>
</dbReference>
<dbReference type="InterPro" id="IPR029016">
    <property type="entry name" value="GAF-like_dom_sf"/>
</dbReference>
<dbReference type="GO" id="GO:0003700">
    <property type="term" value="F:DNA-binding transcription factor activity"/>
    <property type="evidence" value="ECO:0007669"/>
    <property type="project" value="TreeGrafter"/>
</dbReference>
<dbReference type="InterPro" id="IPR036390">
    <property type="entry name" value="WH_DNA-bd_sf"/>
</dbReference>
<evidence type="ECO:0000259" key="5">
    <source>
        <dbReference type="PROSITE" id="PS51078"/>
    </source>
</evidence>
<keyword evidence="7" id="KW-1185">Reference proteome</keyword>
<dbReference type="Proteomes" id="UP000554144">
    <property type="component" value="Unassembled WGS sequence"/>
</dbReference>
<dbReference type="InterPro" id="IPR036388">
    <property type="entry name" value="WH-like_DNA-bd_sf"/>
</dbReference>
<protein>
    <submittedName>
        <fullName evidence="6">IclR family transcriptional regulator</fullName>
    </submittedName>
</protein>
<sequence length="273" mass="30006">MASSSGHTPIRSLAEYDGDPQFAMTLAKGLELLSCFTPEKPILGNKELSELMGLSKSTISRFTYTLSRLGYMTTDKNSGKFQLGSAVLSIGYPLLANIALRQIARPLMSELAEYAQGSVSMGIRDRLNITYIETSRHRSIFNSQMSDIGLSISLAGSAIGRAYLCGCNPTARTQLLNELQVKQPEQWSKHKDKVMQSFDDYEKFGFCIAQGDIRPDVYSVGVPLGYLSNGQLIVFNCVIHAYQAKNDRLENDIGPKLAALVKNLDNFALTNTA</sequence>
<dbReference type="SUPFAM" id="SSF55781">
    <property type="entry name" value="GAF domain-like"/>
    <property type="match status" value="1"/>
</dbReference>
<accession>A0A853GZH0</accession>
<dbReference type="PROSITE" id="PS51078">
    <property type="entry name" value="ICLR_ED"/>
    <property type="match status" value="1"/>
</dbReference>
<dbReference type="Pfam" id="PF09339">
    <property type="entry name" value="HTH_IclR"/>
    <property type="match status" value="1"/>
</dbReference>
<evidence type="ECO:0000256" key="1">
    <source>
        <dbReference type="ARBA" id="ARBA00023015"/>
    </source>
</evidence>
<keyword evidence="2" id="KW-0238">DNA-binding</keyword>
<dbReference type="Gene3D" id="3.30.450.40">
    <property type="match status" value="1"/>
</dbReference>
<dbReference type="InterPro" id="IPR050707">
    <property type="entry name" value="HTH_MetabolicPath_Reg"/>
</dbReference>
<comment type="caution">
    <text evidence="6">The sequence shown here is derived from an EMBL/GenBank/DDBJ whole genome shotgun (WGS) entry which is preliminary data.</text>
</comment>
<dbReference type="GO" id="GO:0045892">
    <property type="term" value="P:negative regulation of DNA-templated transcription"/>
    <property type="evidence" value="ECO:0007669"/>
    <property type="project" value="TreeGrafter"/>
</dbReference>
<dbReference type="InterPro" id="IPR014757">
    <property type="entry name" value="Tscrpt_reg_IclR_C"/>
</dbReference>
<evidence type="ECO:0000256" key="3">
    <source>
        <dbReference type="ARBA" id="ARBA00023163"/>
    </source>
</evidence>
<dbReference type="Pfam" id="PF01614">
    <property type="entry name" value="IclR_C"/>
    <property type="match status" value="1"/>
</dbReference>
<feature type="domain" description="HTH iclR-type" evidence="4">
    <location>
        <begin position="23"/>
        <end position="85"/>
    </location>
</feature>
<evidence type="ECO:0000256" key="2">
    <source>
        <dbReference type="ARBA" id="ARBA00023125"/>
    </source>
</evidence>
<dbReference type="InterPro" id="IPR005471">
    <property type="entry name" value="Tscrpt_reg_IclR_N"/>
</dbReference>
<dbReference type="RefSeq" id="WP_130037280.1">
    <property type="nucleotide sequence ID" value="NZ_JACCEV010000001.1"/>
</dbReference>
<dbReference type="PANTHER" id="PTHR30136:SF33">
    <property type="entry name" value="TRANSCRIPTIONAL REGULATORY PROTEIN"/>
    <property type="match status" value="1"/>
</dbReference>
<dbReference type="SUPFAM" id="SSF46785">
    <property type="entry name" value="Winged helix' DNA-binding domain"/>
    <property type="match status" value="1"/>
</dbReference>
<dbReference type="EMBL" id="JACCEV010000001">
    <property type="protein sequence ID" value="NYT85160.1"/>
    <property type="molecule type" value="Genomic_DNA"/>
</dbReference>
<proteinExistence type="predicted"/>
<dbReference type="AlphaFoldDB" id="A0A853GZH0"/>
<reference evidence="6 7" key="1">
    <citation type="submission" date="2020-07" db="EMBL/GenBank/DDBJ databases">
        <title>Taxonomic revisions and descriptions of new bacterial species based on genomic comparisons in the high-G+C-content subgroup of the family Alcaligenaceae.</title>
        <authorList>
            <person name="Szabo A."/>
            <person name="Felfoldi T."/>
        </authorList>
    </citation>
    <scope>NUCLEOTIDE SEQUENCE [LARGE SCALE GENOMIC DNA]</scope>
    <source>
        <strain evidence="6 7">DSM 25667</strain>
    </source>
</reference>
<dbReference type="Gene3D" id="1.10.10.10">
    <property type="entry name" value="Winged helix-like DNA-binding domain superfamily/Winged helix DNA-binding domain"/>
    <property type="match status" value="1"/>
</dbReference>
<keyword evidence="3" id="KW-0804">Transcription</keyword>
<feature type="domain" description="IclR-ED" evidence="5">
    <location>
        <begin position="86"/>
        <end position="270"/>
    </location>
</feature>